<dbReference type="AlphaFoldDB" id="A0A6J4KK44"/>
<proteinExistence type="predicted"/>
<evidence type="ECO:0000313" key="2">
    <source>
        <dbReference type="EMBL" id="CAA9307195.1"/>
    </source>
</evidence>
<dbReference type="EMBL" id="CADCTU010000281">
    <property type="protein sequence ID" value="CAA9307195.1"/>
    <property type="molecule type" value="Genomic_DNA"/>
</dbReference>
<feature type="region of interest" description="Disordered" evidence="1">
    <location>
        <begin position="1"/>
        <end position="49"/>
    </location>
</feature>
<sequence>MAYARTHRQGAAGEPGRVGAYAGAPPERDRSVGRGRGGTRRGTTRGVIL</sequence>
<protein>
    <submittedName>
        <fullName evidence="2">Uncharacterized protein</fullName>
    </submittedName>
</protein>
<name>A0A6J4KK44_9BACT</name>
<reference evidence="2" key="1">
    <citation type="submission" date="2020-02" db="EMBL/GenBank/DDBJ databases">
        <authorList>
            <person name="Meier V. D."/>
        </authorList>
    </citation>
    <scope>NUCLEOTIDE SEQUENCE</scope>
    <source>
        <strain evidence="2">AVDCRST_MAG11</strain>
    </source>
</reference>
<accession>A0A6J4KK44</accession>
<gene>
    <name evidence="2" type="ORF">AVDCRST_MAG11-1249</name>
</gene>
<organism evidence="2">
    <name type="scientific">uncultured Gemmatimonadaceae bacterium</name>
    <dbReference type="NCBI Taxonomy" id="246130"/>
    <lineage>
        <taxon>Bacteria</taxon>
        <taxon>Pseudomonadati</taxon>
        <taxon>Gemmatimonadota</taxon>
        <taxon>Gemmatimonadia</taxon>
        <taxon>Gemmatimonadales</taxon>
        <taxon>Gemmatimonadaceae</taxon>
        <taxon>environmental samples</taxon>
    </lineage>
</organism>
<evidence type="ECO:0000256" key="1">
    <source>
        <dbReference type="SAM" id="MobiDB-lite"/>
    </source>
</evidence>